<keyword evidence="2" id="KW-1185">Reference proteome</keyword>
<evidence type="ECO:0000313" key="2">
    <source>
        <dbReference type="Proteomes" id="UP001162972"/>
    </source>
</evidence>
<sequence>MFLLISKHSNTNPTHFSDQGRKVFLSPFALLKFSTFASLTRR</sequence>
<dbReference type="EMBL" id="JAPFFJ010000008">
    <property type="protein sequence ID" value="KAJ6421035.1"/>
    <property type="molecule type" value="Genomic_DNA"/>
</dbReference>
<dbReference type="Proteomes" id="UP001162972">
    <property type="component" value="Chromosome 17"/>
</dbReference>
<evidence type="ECO:0000313" key="1">
    <source>
        <dbReference type="EMBL" id="KAJ6421035.1"/>
    </source>
</evidence>
<comment type="caution">
    <text evidence="1">The sequence shown here is derived from an EMBL/GenBank/DDBJ whole genome shotgun (WGS) entry which is preliminary data.</text>
</comment>
<organism evidence="1 2">
    <name type="scientific">Salix udensis</name>
    <dbReference type="NCBI Taxonomy" id="889485"/>
    <lineage>
        <taxon>Eukaryota</taxon>
        <taxon>Viridiplantae</taxon>
        <taxon>Streptophyta</taxon>
        <taxon>Embryophyta</taxon>
        <taxon>Tracheophyta</taxon>
        <taxon>Spermatophyta</taxon>
        <taxon>Magnoliopsida</taxon>
        <taxon>eudicotyledons</taxon>
        <taxon>Gunneridae</taxon>
        <taxon>Pentapetalae</taxon>
        <taxon>rosids</taxon>
        <taxon>fabids</taxon>
        <taxon>Malpighiales</taxon>
        <taxon>Salicaceae</taxon>
        <taxon>Saliceae</taxon>
        <taxon>Salix</taxon>
    </lineage>
</organism>
<accession>A0AAD6KE40</accession>
<proteinExistence type="predicted"/>
<reference evidence="1 2" key="1">
    <citation type="journal article" date="2023" name="Int. J. Mol. Sci.">
        <title>De Novo Assembly and Annotation of 11 Diverse Shrub Willow (Salix) Genomes Reveals Novel Gene Organization in Sex-Linked Regions.</title>
        <authorList>
            <person name="Hyden B."/>
            <person name="Feng K."/>
            <person name="Yates T.B."/>
            <person name="Jawdy S."/>
            <person name="Cereghino C."/>
            <person name="Smart L.B."/>
            <person name="Muchero W."/>
        </authorList>
    </citation>
    <scope>NUCLEOTIDE SEQUENCE [LARGE SCALE GENOMIC DNA]</scope>
    <source>
        <tissue evidence="1">Shoot tip</tissue>
    </source>
</reference>
<dbReference type="AlphaFoldDB" id="A0AAD6KE40"/>
<protein>
    <submittedName>
        <fullName evidence="1">Uncharacterized protein</fullName>
    </submittedName>
</protein>
<gene>
    <name evidence="1" type="ORF">OIU84_028416</name>
</gene>
<name>A0AAD6KE40_9ROSI</name>